<evidence type="ECO:0000256" key="4">
    <source>
        <dbReference type="ARBA" id="ARBA00022989"/>
    </source>
</evidence>
<evidence type="ECO:0000256" key="5">
    <source>
        <dbReference type="ARBA" id="ARBA00023040"/>
    </source>
</evidence>
<feature type="transmembrane region" description="Helical" evidence="11">
    <location>
        <begin position="164"/>
        <end position="185"/>
    </location>
</feature>
<dbReference type="PROSITE" id="PS50262">
    <property type="entry name" value="G_PROTEIN_RECEP_F1_2"/>
    <property type="match status" value="1"/>
</dbReference>
<evidence type="ECO:0000256" key="3">
    <source>
        <dbReference type="ARBA" id="ARBA00022692"/>
    </source>
</evidence>
<dbReference type="PANTHER" id="PTHR24243:SF107">
    <property type="entry name" value="NEUROPEPTIDES CAPA RECEPTOR"/>
    <property type="match status" value="1"/>
</dbReference>
<evidence type="ECO:0000256" key="7">
    <source>
        <dbReference type="ARBA" id="ARBA00023170"/>
    </source>
</evidence>
<keyword evidence="6 11" id="KW-0472">Membrane</keyword>
<keyword evidence="4 11" id="KW-1133">Transmembrane helix</keyword>
<dbReference type="InterPro" id="IPR000276">
    <property type="entry name" value="GPCR_Rhodpsn"/>
</dbReference>
<reference evidence="13 14" key="1">
    <citation type="submission" date="2019-07" db="EMBL/GenBank/DDBJ databases">
        <title>Draft genome assembly of a fouling barnacle, Amphibalanus amphitrite (Darwin, 1854): The first reference genome for Thecostraca.</title>
        <authorList>
            <person name="Kim W."/>
        </authorList>
    </citation>
    <scope>NUCLEOTIDE SEQUENCE [LARGE SCALE GENOMIC DNA]</scope>
    <source>
        <strain evidence="13">SNU_AA5</strain>
        <tissue evidence="13">Soma without cirri and trophi</tissue>
    </source>
</reference>
<keyword evidence="8 9" id="KW-0807">Transducer</keyword>
<keyword evidence="13" id="KW-0527">Neuropeptide</keyword>
<protein>
    <submittedName>
        <fullName evidence="13">Neuropeptides capa receptor</fullName>
    </submittedName>
</protein>
<feature type="domain" description="G-protein coupled receptors family 1 profile" evidence="12">
    <location>
        <begin position="63"/>
        <end position="275"/>
    </location>
</feature>
<dbReference type="SUPFAM" id="SSF81321">
    <property type="entry name" value="Family A G protein-coupled receptor-like"/>
    <property type="match status" value="1"/>
</dbReference>
<feature type="transmembrane region" description="Helical" evidence="11">
    <location>
        <begin position="84"/>
        <end position="102"/>
    </location>
</feature>
<dbReference type="PRINTS" id="PR00237">
    <property type="entry name" value="GPCRRHODOPSN"/>
</dbReference>
<dbReference type="Proteomes" id="UP000440578">
    <property type="component" value="Unassembled WGS sequence"/>
</dbReference>
<comment type="caution">
    <text evidence="13">The sequence shown here is derived from an EMBL/GenBank/DDBJ whole genome shotgun (WGS) entry which is preliminary data.</text>
</comment>
<keyword evidence="14" id="KW-1185">Reference proteome</keyword>
<evidence type="ECO:0000259" key="12">
    <source>
        <dbReference type="PROSITE" id="PS50262"/>
    </source>
</evidence>
<comment type="subcellular location">
    <subcellularLocation>
        <location evidence="1">Membrane</location>
        <topology evidence="1">Multi-pass membrane protein</topology>
    </subcellularLocation>
</comment>
<dbReference type="OrthoDB" id="5962705at2759"/>
<accession>A0A6A4VQQ7</accession>
<comment type="similarity">
    <text evidence="2 9">Belongs to the G-protein coupled receptor 1 family.</text>
</comment>
<feature type="region of interest" description="Disordered" evidence="10">
    <location>
        <begin position="1"/>
        <end position="21"/>
    </location>
</feature>
<evidence type="ECO:0000256" key="11">
    <source>
        <dbReference type="SAM" id="Phobius"/>
    </source>
</evidence>
<dbReference type="InterPro" id="IPR017452">
    <property type="entry name" value="GPCR_Rhodpsn_7TM"/>
</dbReference>
<dbReference type="AlphaFoldDB" id="A0A6A4VQQ7"/>
<evidence type="ECO:0000256" key="8">
    <source>
        <dbReference type="ARBA" id="ARBA00023224"/>
    </source>
</evidence>
<evidence type="ECO:0000256" key="2">
    <source>
        <dbReference type="ARBA" id="ARBA00010663"/>
    </source>
</evidence>
<dbReference type="GO" id="GO:0005886">
    <property type="term" value="C:plasma membrane"/>
    <property type="evidence" value="ECO:0007669"/>
    <property type="project" value="TreeGrafter"/>
</dbReference>
<dbReference type="EMBL" id="VIIS01001775">
    <property type="protein sequence ID" value="KAF0293032.1"/>
    <property type="molecule type" value="Genomic_DNA"/>
</dbReference>
<evidence type="ECO:0000256" key="6">
    <source>
        <dbReference type="ARBA" id="ARBA00023136"/>
    </source>
</evidence>
<feature type="transmembrane region" description="Helical" evidence="11">
    <location>
        <begin position="51"/>
        <end position="72"/>
    </location>
</feature>
<evidence type="ECO:0000256" key="9">
    <source>
        <dbReference type="RuleBase" id="RU000688"/>
    </source>
</evidence>
<keyword evidence="7 9" id="KW-0675">Receptor</keyword>
<feature type="transmembrane region" description="Helical" evidence="11">
    <location>
        <begin position="122"/>
        <end position="143"/>
    </location>
</feature>
<evidence type="ECO:0000313" key="13">
    <source>
        <dbReference type="EMBL" id="KAF0293032.1"/>
    </source>
</evidence>
<dbReference type="PROSITE" id="PS00237">
    <property type="entry name" value="G_PROTEIN_RECEP_F1_1"/>
    <property type="match status" value="1"/>
</dbReference>
<dbReference type="Gene3D" id="1.20.1070.10">
    <property type="entry name" value="Rhodopsin 7-helix transmembrane proteins"/>
    <property type="match status" value="1"/>
</dbReference>
<organism evidence="13 14">
    <name type="scientific">Amphibalanus amphitrite</name>
    <name type="common">Striped barnacle</name>
    <name type="synonym">Balanus amphitrite</name>
    <dbReference type="NCBI Taxonomy" id="1232801"/>
    <lineage>
        <taxon>Eukaryota</taxon>
        <taxon>Metazoa</taxon>
        <taxon>Ecdysozoa</taxon>
        <taxon>Arthropoda</taxon>
        <taxon>Crustacea</taxon>
        <taxon>Multicrustacea</taxon>
        <taxon>Cirripedia</taxon>
        <taxon>Thoracica</taxon>
        <taxon>Thoracicalcarea</taxon>
        <taxon>Balanomorpha</taxon>
        <taxon>Balanoidea</taxon>
        <taxon>Balanidae</taxon>
        <taxon>Amphibalaninae</taxon>
        <taxon>Amphibalanus</taxon>
    </lineage>
</organism>
<sequence>MDAASASDSGGGGGWNISTSPATVTEDAASFLRRTIGPQELPLDVVLPITVVYALIFVAGVIGNVAVCLVIFRHPALQTATNFYLFSLAVADLTVLVLGLPNDLKVYWRQYPWALGRPLCKIRALISEMTSYVSALIIVAFSLERYLAICHPLLSYTMAGRRRATRIIVGVWVLSLLAAAPFAFYTDVHYIEFPSGEWRLSIHTELTSGNRCLVSGSGIFLETICYMPNEWPLIFSSFVFFIVPMSMLMFIYICIGIKIHHVETVGGSTLGPTGF</sequence>
<keyword evidence="3 9" id="KW-0812">Transmembrane</keyword>
<name>A0A6A4VQQ7_AMPAM</name>
<evidence type="ECO:0000256" key="1">
    <source>
        <dbReference type="ARBA" id="ARBA00004141"/>
    </source>
</evidence>
<evidence type="ECO:0000256" key="10">
    <source>
        <dbReference type="SAM" id="MobiDB-lite"/>
    </source>
</evidence>
<dbReference type="PANTHER" id="PTHR24243">
    <property type="entry name" value="G-PROTEIN COUPLED RECEPTOR"/>
    <property type="match status" value="1"/>
</dbReference>
<dbReference type="GO" id="GO:0008188">
    <property type="term" value="F:neuropeptide receptor activity"/>
    <property type="evidence" value="ECO:0007669"/>
    <property type="project" value="TreeGrafter"/>
</dbReference>
<dbReference type="Pfam" id="PF00001">
    <property type="entry name" value="7tm_1"/>
    <property type="match status" value="1"/>
</dbReference>
<proteinExistence type="inferred from homology"/>
<gene>
    <name evidence="13" type="primary">CapaR_1</name>
    <name evidence="13" type="ORF">FJT64_000965</name>
</gene>
<evidence type="ECO:0000313" key="14">
    <source>
        <dbReference type="Proteomes" id="UP000440578"/>
    </source>
</evidence>
<feature type="transmembrane region" description="Helical" evidence="11">
    <location>
        <begin position="233"/>
        <end position="255"/>
    </location>
</feature>
<keyword evidence="5 9" id="KW-0297">G-protein coupled receptor</keyword>